<protein>
    <submittedName>
        <fullName evidence="3">Tetratricopeptide (TPR) repeat protein</fullName>
    </submittedName>
</protein>
<evidence type="ECO:0000259" key="2">
    <source>
        <dbReference type="Pfam" id="PF00931"/>
    </source>
</evidence>
<sequence length="978" mass="107207">MPPALLAAATLDLGLDSPSENPDWADVPAVVTWFEQLPSVPGSHPPLILFVERVAHDPTVSVSRELHEWIETRSGLDPATQREIHVTTLRHSVRLRALSNESYTDGKVGQNGHPSTPHGGDPGALSSSVLAHTPSATAEITETGSGREPVRIWGGVPLRNPDFTGRETLLSNLRKALETRSAASVLPQTLHGMGGVGKTQLAVEFVYRYSDQYDVVWWIAAEQQSLVLQSLLDLSRRLGLPRTEDMRQTATMVMDALATTPLRWLLVYDNALNPDDITGLVPSAGGHVILTSRNQTWASVWDAIEVDVFDRPESVELIRKRGNVIAREDAEALAEKLGDLPLALDQAASWQKATGMPVGEYLELFDHHVRELLDEGRPASYPTTVAAFVNIAFERLRVDAPAVAQLLELFAFLGAEPLSVSLLRSAKNSNVSQPLAGVLRDTIKLNRTIRALRQYGLARVGGDQSIQVHRLVQLVLRDGLSEDLAEQSRRNAQAILSAANPEEPDESRSWPIYALIEPHLQPAGLIYSDRRDAHQVVIDQIRYLGVIGDSEGARRLGELTVNVWQKNRTAPNLGPDGEHTLLATRHLAVALSDLGLSGRAKALKLEAFRRFQENAAFGRLHEHTLSTLLSIGTDLRAAGDFKEALASENDAVERHEAAFGEDDTLTISALGNRAVSLRMLSRFQEAYDVDIKRISTLQDTVGENNWRTLLAQSNLARDLYGLGRYTEALELQRGVLPLHSSTLGDRHPHVLLAIRTLTIALRKTGSYREALPYARTNFRDLTARFGPDHEHVLSAAMTLANTLRVMGQPGEARNIAMSTLTKYRRVFGDEHPLTLAASTNTAIILRALGEHRDAFDLDERTLRSLTNALGAEHGYTLCAASNHSNNLAQAHDLQAARDLSRKTLELSRSVRGVEHPYTLACAVNSALDLVASGDSVQGRELLDETVLAMSRTLGPDHPETVDVGRGKRAECDIEPPPT</sequence>
<dbReference type="Gene3D" id="1.25.40.10">
    <property type="entry name" value="Tetratricopeptide repeat domain"/>
    <property type="match status" value="3"/>
</dbReference>
<dbReference type="Pfam" id="PF00931">
    <property type="entry name" value="NB-ARC"/>
    <property type="match status" value="1"/>
</dbReference>
<proteinExistence type="predicted"/>
<accession>A0AAE4CUS6</accession>
<dbReference type="RefSeq" id="WP_374727902.1">
    <property type="nucleotide sequence ID" value="NZ_JAVDYC010000001.1"/>
</dbReference>
<dbReference type="InterPro" id="IPR027417">
    <property type="entry name" value="P-loop_NTPase"/>
</dbReference>
<dbReference type="SUPFAM" id="SSF48452">
    <property type="entry name" value="TPR-like"/>
    <property type="match status" value="3"/>
</dbReference>
<evidence type="ECO:0000313" key="4">
    <source>
        <dbReference type="Proteomes" id="UP001183629"/>
    </source>
</evidence>
<organism evidence="3 4">
    <name type="scientific">Catenuloplanes niger</name>
    <dbReference type="NCBI Taxonomy" id="587534"/>
    <lineage>
        <taxon>Bacteria</taxon>
        <taxon>Bacillati</taxon>
        <taxon>Actinomycetota</taxon>
        <taxon>Actinomycetes</taxon>
        <taxon>Micromonosporales</taxon>
        <taxon>Micromonosporaceae</taxon>
        <taxon>Catenuloplanes</taxon>
    </lineage>
</organism>
<dbReference type="EMBL" id="JAVDYC010000001">
    <property type="protein sequence ID" value="MDR7324717.1"/>
    <property type="molecule type" value="Genomic_DNA"/>
</dbReference>
<keyword evidence="4" id="KW-1185">Reference proteome</keyword>
<dbReference type="SUPFAM" id="SSF52540">
    <property type="entry name" value="P-loop containing nucleoside triphosphate hydrolases"/>
    <property type="match status" value="1"/>
</dbReference>
<dbReference type="Pfam" id="PF13424">
    <property type="entry name" value="TPR_12"/>
    <property type="match status" value="2"/>
</dbReference>
<comment type="caution">
    <text evidence="3">The sequence shown here is derived from an EMBL/GenBank/DDBJ whole genome shotgun (WGS) entry which is preliminary data.</text>
</comment>
<dbReference type="InterPro" id="IPR011990">
    <property type="entry name" value="TPR-like_helical_dom_sf"/>
</dbReference>
<dbReference type="Gene3D" id="3.40.50.300">
    <property type="entry name" value="P-loop containing nucleotide triphosphate hydrolases"/>
    <property type="match status" value="1"/>
</dbReference>
<dbReference type="AlphaFoldDB" id="A0AAE4CUS6"/>
<evidence type="ECO:0000256" key="1">
    <source>
        <dbReference type="SAM" id="MobiDB-lite"/>
    </source>
</evidence>
<dbReference type="PANTHER" id="PTHR46082:SF6">
    <property type="entry name" value="AAA+ ATPASE DOMAIN-CONTAINING PROTEIN-RELATED"/>
    <property type="match status" value="1"/>
</dbReference>
<dbReference type="Proteomes" id="UP001183629">
    <property type="component" value="Unassembled WGS sequence"/>
</dbReference>
<gene>
    <name evidence="3" type="ORF">J2S44_004967</name>
</gene>
<dbReference type="Pfam" id="PF13374">
    <property type="entry name" value="TPR_10"/>
    <property type="match status" value="1"/>
</dbReference>
<name>A0AAE4CUS6_9ACTN</name>
<dbReference type="InterPro" id="IPR002182">
    <property type="entry name" value="NB-ARC"/>
</dbReference>
<dbReference type="NCBIfam" id="NF040586">
    <property type="entry name" value="FxSxx_TPR"/>
    <property type="match status" value="1"/>
</dbReference>
<dbReference type="InterPro" id="IPR053137">
    <property type="entry name" value="NLR-like"/>
</dbReference>
<reference evidence="3 4" key="1">
    <citation type="submission" date="2023-07" db="EMBL/GenBank/DDBJ databases">
        <title>Sequencing the genomes of 1000 actinobacteria strains.</title>
        <authorList>
            <person name="Klenk H.-P."/>
        </authorList>
    </citation>
    <scope>NUCLEOTIDE SEQUENCE [LARGE SCALE GENOMIC DNA]</scope>
    <source>
        <strain evidence="3 4">DSM 44711</strain>
    </source>
</reference>
<dbReference type="PANTHER" id="PTHR46082">
    <property type="entry name" value="ATP/GTP-BINDING PROTEIN-RELATED"/>
    <property type="match status" value="1"/>
</dbReference>
<feature type="region of interest" description="Disordered" evidence="1">
    <location>
        <begin position="101"/>
        <end position="128"/>
    </location>
</feature>
<dbReference type="GO" id="GO:0043531">
    <property type="term" value="F:ADP binding"/>
    <property type="evidence" value="ECO:0007669"/>
    <property type="project" value="InterPro"/>
</dbReference>
<feature type="domain" description="NB-ARC" evidence="2">
    <location>
        <begin position="189"/>
        <end position="320"/>
    </location>
</feature>
<evidence type="ECO:0000313" key="3">
    <source>
        <dbReference type="EMBL" id="MDR7324717.1"/>
    </source>
</evidence>